<dbReference type="EMBL" id="MOMC01000071">
    <property type="protein sequence ID" value="ONH24442.1"/>
    <property type="molecule type" value="Genomic_DNA"/>
</dbReference>
<dbReference type="InterPro" id="IPR043917">
    <property type="entry name" value="DUF5753"/>
</dbReference>
<evidence type="ECO:0000259" key="1">
    <source>
        <dbReference type="SMART" id="SM00530"/>
    </source>
</evidence>
<dbReference type="SUPFAM" id="SSF47413">
    <property type="entry name" value="lambda repressor-like DNA-binding domains"/>
    <property type="match status" value="1"/>
</dbReference>
<dbReference type="InterPro" id="IPR001387">
    <property type="entry name" value="Cro/C1-type_HTH"/>
</dbReference>
<gene>
    <name evidence="2" type="ORF">BL253_30320</name>
</gene>
<evidence type="ECO:0000313" key="2">
    <source>
        <dbReference type="EMBL" id="ONH24442.1"/>
    </source>
</evidence>
<dbReference type="GO" id="GO:0003677">
    <property type="term" value="F:DNA binding"/>
    <property type="evidence" value="ECO:0007669"/>
    <property type="project" value="InterPro"/>
</dbReference>
<dbReference type="InterPro" id="IPR010982">
    <property type="entry name" value="Lambda_DNA-bd_dom_sf"/>
</dbReference>
<dbReference type="CDD" id="cd00093">
    <property type="entry name" value="HTH_XRE"/>
    <property type="match status" value="1"/>
</dbReference>
<dbReference type="SMART" id="SM00530">
    <property type="entry name" value="HTH_XRE"/>
    <property type="match status" value="1"/>
</dbReference>
<proteinExistence type="predicted"/>
<keyword evidence="3" id="KW-1185">Reference proteome</keyword>
<dbReference type="OrthoDB" id="5177725at2"/>
<reference evidence="3" key="1">
    <citation type="submission" date="2016-10" db="EMBL/GenBank/DDBJ databases">
        <title>Frankia sp. NRRL B-16386 Genome sequencing.</title>
        <authorList>
            <person name="Ghodhbane-Gtari F."/>
            <person name="Swanson E."/>
            <person name="Gueddou A."/>
            <person name="Hezbri K."/>
            <person name="Ktari K."/>
            <person name="Nouioui I."/>
            <person name="Morris K."/>
            <person name="Simpson S."/>
            <person name="Abebe-Akele F."/>
            <person name="Thomas K."/>
            <person name="Gtari M."/>
            <person name="Tisa L.S."/>
        </authorList>
    </citation>
    <scope>NUCLEOTIDE SEQUENCE [LARGE SCALE GENOMIC DNA]</scope>
    <source>
        <strain evidence="3">NRRL B-16386</strain>
    </source>
</reference>
<evidence type="ECO:0000313" key="3">
    <source>
        <dbReference type="Proteomes" id="UP000188929"/>
    </source>
</evidence>
<sequence length="287" mass="31703">MAVPGGGGPTVRRILLGSQLRRLRESKGIGREEAGYHIRASESKISRLELGRVSFKKRDIEDLLTLYGVTGDDDRAQVLALVHAANEQGWWQPYSDVLPTWFQPYIGLEESASLIRTYELQFVPGLLQTEGYARAVIAGGNRGASREVIDGRVDVRMNRQKLLTRPDAPRVWAVIDEAALRRPIGGSKVARAQIEHLLDLTDHAQLTLQVVPFAVGSHAADGGAFSILRFPDADMTDVVYLERLSGAVYLDKREDVDRYAIAMNRLSLDSCTPEKTVDVLRTIAAAL</sequence>
<feature type="domain" description="HTH cro/C1-type" evidence="1">
    <location>
        <begin position="19"/>
        <end position="74"/>
    </location>
</feature>
<dbReference type="AlphaFoldDB" id="A0A1V2I3L7"/>
<dbReference type="Pfam" id="PF13560">
    <property type="entry name" value="HTH_31"/>
    <property type="match status" value="1"/>
</dbReference>
<protein>
    <submittedName>
        <fullName evidence="2">Transcriptional regulator</fullName>
    </submittedName>
</protein>
<comment type="caution">
    <text evidence="2">The sequence shown here is derived from an EMBL/GenBank/DDBJ whole genome shotgun (WGS) entry which is preliminary data.</text>
</comment>
<dbReference type="STRING" id="1834516.BL253_30320"/>
<dbReference type="RefSeq" id="WP_076820819.1">
    <property type="nucleotide sequence ID" value="NZ_MOMC01000071.1"/>
</dbReference>
<dbReference type="Gene3D" id="1.10.260.40">
    <property type="entry name" value="lambda repressor-like DNA-binding domains"/>
    <property type="match status" value="1"/>
</dbReference>
<dbReference type="Pfam" id="PF19054">
    <property type="entry name" value="DUF5753"/>
    <property type="match status" value="1"/>
</dbReference>
<organism evidence="2 3">
    <name type="scientific">Pseudofrankia asymbiotica</name>
    <dbReference type="NCBI Taxonomy" id="1834516"/>
    <lineage>
        <taxon>Bacteria</taxon>
        <taxon>Bacillati</taxon>
        <taxon>Actinomycetota</taxon>
        <taxon>Actinomycetes</taxon>
        <taxon>Frankiales</taxon>
        <taxon>Frankiaceae</taxon>
        <taxon>Pseudofrankia</taxon>
    </lineage>
</organism>
<accession>A0A1V2I3L7</accession>
<name>A0A1V2I3L7_9ACTN</name>
<dbReference type="Proteomes" id="UP000188929">
    <property type="component" value="Unassembled WGS sequence"/>
</dbReference>